<dbReference type="InterPro" id="IPR029044">
    <property type="entry name" value="Nucleotide-diphossugar_trans"/>
</dbReference>
<evidence type="ECO:0000259" key="3">
    <source>
        <dbReference type="Pfam" id="PF25550"/>
    </source>
</evidence>
<feature type="transmembrane region" description="Helical" evidence="1">
    <location>
        <begin position="256"/>
        <end position="277"/>
    </location>
</feature>
<protein>
    <submittedName>
        <fullName evidence="4">Uncharacterized protein</fullName>
    </submittedName>
</protein>
<dbReference type="OrthoDB" id="38531at2759"/>
<organism evidence="4 5">
    <name type="scientific">Pseudallescheria apiosperma</name>
    <name type="common">Scedosporium apiospermum</name>
    <dbReference type="NCBI Taxonomy" id="563466"/>
    <lineage>
        <taxon>Eukaryota</taxon>
        <taxon>Fungi</taxon>
        <taxon>Dikarya</taxon>
        <taxon>Ascomycota</taxon>
        <taxon>Pezizomycotina</taxon>
        <taxon>Sordariomycetes</taxon>
        <taxon>Hypocreomycetidae</taxon>
        <taxon>Microascales</taxon>
        <taxon>Microascaceae</taxon>
        <taxon>Scedosporium</taxon>
    </lineage>
</organism>
<dbReference type="RefSeq" id="XP_016645676.1">
    <property type="nucleotide sequence ID" value="XM_016784560.1"/>
</dbReference>
<accession>A0A084GEW5</accession>
<evidence type="ECO:0000259" key="2">
    <source>
        <dbReference type="Pfam" id="PF13632"/>
    </source>
</evidence>
<dbReference type="InterPro" id="IPR001173">
    <property type="entry name" value="Glyco_trans_2-like"/>
</dbReference>
<dbReference type="EMBL" id="JOWA01000055">
    <property type="protein sequence ID" value="KEZ45877.1"/>
    <property type="molecule type" value="Genomic_DNA"/>
</dbReference>
<dbReference type="Pfam" id="PF25550">
    <property type="entry name" value="DUF7928"/>
    <property type="match status" value="1"/>
</dbReference>
<feature type="transmembrane region" description="Helical" evidence="1">
    <location>
        <begin position="829"/>
        <end position="848"/>
    </location>
</feature>
<feature type="transmembrane region" description="Helical" evidence="1">
    <location>
        <begin position="740"/>
        <end position="758"/>
    </location>
</feature>
<evidence type="ECO:0000313" key="5">
    <source>
        <dbReference type="Proteomes" id="UP000028545"/>
    </source>
</evidence>
<evidence type="ECO:0000313" key="4">
    <source>
        <dbReference type="EMBL" id="KEZ45877.1"/>
    </source>
</evidence>
<gene>
    <name evidence="4" type="ORF">SAPIO_CDS1244</name>
</gene>
<dbReference type="HOGENOM" id="CLU_008220_0_0_1"/>
<reference evidence="4 5" key="1">
    <citation type="journal article" date="2014" name="Genome Announc.">
        <title>Draft genome sequence of the pathogenic fungus Scedosporium apiospermum.</title>
        <authorList>
            <person name="Vandeputte P."/>
            <person name="Ghamrawi S."/>
            <person name="Rechenmann M."/>
            <person name="Iltis A."/>
            <person name="Giraud S."/>
            <person name="Fleury M."/>
            <person name="Thornton C."/>
            <person name="Delhaes L."/>
            <person name="Meyer W."/>
            <person name="Papon N."/>
            <person name="Bouchara J.P."/>
        </authorList>
    </citation>
    <scope>NUCLEOTIDE SEQUENCE [LARGE SCALE GENOMIC DNA]</scope>
    <source>
        <strain evidence="4 5">IHEM 14462</strain>
    </source>
</reference>
<dbReference type="VEuPathDB" id="FungiDB:SAPIO_CDS1244"/>
<feature type="transmembrane region" description="Helical" evidence="1">
    <location>
        <begin position="778"/>
        <end position="801"/>
    </location>
</feature>
<dbReference type="Proteomes" id="UP000028545">
    <property type="component" value="Unassembled WGS sequence"/>
</dbReference>
<feature type="domain" description="Glycosyltransferase 2-like" evidence="2">
    <location>
        <begin position="508"/>
        <end position="720"/>
    </location>
</feature>
<keyword evidence="1" id="KW-0472">Membrane</keyword>
<comment type="caution">
    <text evidence="4">The sequence shown here is derived from an EMBL/GenBank/DDBJ whole genome shotgun (WGS) entry which is preliminary data.</text>
</comment>
<dbReference type="GeneID" id="27720316"/>
<keyword evidence="5" id="KW-1185">Reference proteome</keyword>
<dbReference type="SUPFAM" id="SSF53448">
    <property type="entry name" value="Nucleotide-diphospho-sugar transferases"/>
    <property type="match status" value="1"/>
</dbReference>
<feature type="domain" description="DUF7928" evidence="3">
    <location>
        <begin position="38"/>
        <end position="192"/>
    </location>
</feature>
<dbReference type="PANTHER" id="PTHR35408:SF2">
    <property type="entry name" value="GLYCOSYLTRANSFERASE 2-LIKE DOMAIN-CONTAINING PROTEIN"/>
    <property type="match status" value="1"/>
</dbReference>
<feature type="transmembrane region" description="Helical" evidence="1">
    <location>
        <begin position="698"/>
        <end position="720"/>
    </location>
</feature>
<proteinExistence type="predicted"/>
<dbReference type="PANTHER" id="PTHR35408">
    <property type="entry name" value="CHROMOSOME 15, WHOLE GENOME SHOTGUN SEQUENCE"/>
    <property type="match status" value="1"/>
</dbReference>
<evidence type="ECO:0000256" key="1">
    <source>
        <dbReference type="SAM" id="Phobius"/>
    </source>
</evidence>
<name>A0A084GEW5_PSEDA</name>
<keyword evidence="1" id="KW-1133">Transmembrane helix</keyword>
<dbReference type="Gene3D" id="3.90.550.10">
    <property type="entry name" value="Spore Coat Polysaccharide Biosynthesis Protein SpsA, Chain A"/>
    <property type="match status" value="1"/>
</dbReference>
<dbReference type="OMA" id="SMARHQL"/>
<keyword evidence="1" id="KW-0812">Transmembrane</keyword>
<dbReference type="InterPro" id="IPR057688">
    <property type="entry name" value="DUF7928"/>
</dbReference>
<feature type="transmembrane region" description="Helical" evidence="1">
    <location>
        <begin position="297"/>
        <end position="319"/>
    </location>
</feature>
<dbReference type="KEGG" id="sapo:SAPIO_CDS1244"/>
<sequence>MEEVKSVSQGLGHRSIRMSTFQLPVPEDGQGDDDSQGRCSTMAKFLHRRLTAQGWVHSTPDESGRQGGVVLATGDEAIFVSEPDNCYPELVDFCRKADIAALCTMQGDVVGHIFQRLHHDTTEITLASDQIIPVVSSLSDLVRNDLSVRRRDFACFVRKEKLLLAWSQTADGLIPHANHLETKMMGAIWGSSLEGLPTPPGRTGMHTPDSRGFERPVSYYGSEKAIEADSSSISLDAEDEEALKVPPRPFVLTHSIMIGLAMCLLIVVEALAVRVIIVEIRLLGSAAYNRLALLATLPIFMFMGMFVFTVLFGCLFQAFGPMHDIKSGNTRYFSARAPELRRHPNIQWPHITIQMPVYKEGLKGVIIPTINSVLPAIAHYERLGGTASVFVCEDGMQAVKPEIAEMRRKFYRANNIGWVARPPHNKDGFVRAGKFKKASNMNYALDFSLRVEDELLKLLRVKAAHLQCREEDISVEIENELYEEALQTMLAADEGRTMAAGNIRMGDIILLIDCDTRVPVDCLSLAAMEMEESPEVAIIQHASGVMNVTHSFFENAITYFTDLVYLLIRFSVGNGDYAPFVGHNAFLRWKALQSVRFTDSKGRELFWSEDHVSEDFDMSLRLQTAGFVVRLATYDNGEFKEGVSLTVFDELLRWEKYAYGCSELIFNPMYTWLWRGPFTKLFLRFLWSNMKLSSKFTILGYVGTYYSIAAALPLALANYFLTGWIAGDIDQAYMDSWNVLAGQLVIFVGASPILFAWYRHRLGNMKFWWALLEAWKWLPFFVVFFGGLSWHLSYALLAHILSLPIEWSSTAKELESSGFFISLERVLQTFKWALLFTIPIAAGMVYLAQFAPVGWEISDWTSIVPLANQIGGHIGLPLLSILL</sequence>
<dbReference type="Pfam" id="PF13632">
    <property type="entry name" value="Glyco_trans_2_3"/>
    <property type="match status" value="1"/>
</dbReference>
<dbReference type="AlphaFoldDB" id="A0A084GEW5"/>